<comment type="caution">
    <text evidence="2">The sequence shown here is derived from an EMBL/GenBank/DDBJ whole genome shotgun (WGS) entry which is preliminary data.</text>
</comment>
<protein>
    <submittedName>
        <fullName evidence="2">Uncharacterized protein</fullName>
    </submittedName>
</protein>
<gene>
    <name evidence="2" type="ORF">HMPREF9420_1079</name>
</gene>
<evidence type="ECO:0000256" key="1">
    <source>
        <dbReference type="SAM" id="MobiDB-lite"/>
    </source>
</evidence>
<dbReference type="EMBL" id="AEQO01000110">
    <property type="protein sequence ID" value="EFV04792.1"/>
    <property type="molecule type" value="Genomic_DNA"/>
</dbReference>
<keyword evidence="3" id="KW-1185">Reference proteome</keyword>
<evidence type="ECO:0000313" key="3">
    <source>
        <dbReference type="Proteomes" id="UP000003874"/>
    </source>
</evidence>
<sequence>MTKNTIPLDVKQHKTRLYPLSPSLFHTFQTPCFSVKFPYKITPILLFPTPFFALNDIQIPCHSATNVPFLYTQYPQRGKKNKSESAYKNVPNLGNKHA</sequence>
<evidence type="ECO:0000313" key="2">
    <source>
        <dbReference type="EMBL" id="EFV04792.1"/>
    </source>
</evidence>
<reference evidence="2 3" key="1">
    <citation type="submission" date="2010-12" db="EMBL/GenBank/DDBJ databases">
        <authorList>
            <person name="Muzny D."/>
            <person name="Qin X."/>
            <person name="Deng J."/>
            <person name="Jiang H."/>
            <person name="Liu Y."/>
            <person name="Qu J."/>
            <person name="Song X.-Z."/>
            <person name="Zhang L."/>
            <person name="Thornton R."/>
            <person name="Coyle M."/>
            <person name="Francisco L."/>
            <person name="Jackson L."/>
            <person name="Javaid M."/>
            <person name="Korchina V."/>
            <person name="Kovar C."/>
            <person name="Mata R."/>
            <person name="Mathew T."/>
            <person name="Ngo R."/>
            <person name="Nguyen L."/>
            <person name="Nguyen N."/>
            <person name="Okwuonu G."/>
            <person name="Ongeri F."/>
            <person name="Pham C."/>
            <person name="Simmons D."/>
            <person name="Wilczek-Boney K."/>
            <person name="Hale W."/>
            <person name="Jakkamsetti A."/>
            <person name="Pham P."/>
            <person name="Ruth R."/>
            <person name="San Lucas F."/>
            <person name="Warren J."/>
            <person name="Zhang J."/>
            <person name="Zhao Z."/>
            <person name="Zhou C."/>
            <person name="Zhu D."/>
            <person name="Lee S."/>
            <person name="Bess C."/>
            <person name="Blankenburg K."/>
            <person name="Forbes L."/>
            <person name="Fu Q."/>
            <person name="Gubbala S."/>
            <person name="Hirani K."/>
            <person name="Jayaseelan J.C."/>
            <person name="Lara F."/>
            <person name="Munidasa M."/>
            <person name="Palculict T."/>
            <person name="Patil S."/>
            <person name="Pu L.-L."/>
            <person name="Saada N."/>
            <person name="Tang L."/>
            <person name="Weissenberger G."/>
            <person name="Zhu Y."/>
            <person name="Hemphill L."/>
            <person name="Shang Y."/>
            <person name="Youmans B."/>
            <person name="Ayvaz T."/>
            <person name="Ross M."/>
            <person name="Santibanez J."/>
            <person name="Aqrawi P."/>
            <person name="Gross S."/>
            <person name="Joshi V."/>
            <person name="Fowler G."/>
            <person name="Nazareth L."/>
            <person name="Reid J."/>
            <person name="Worley K."/>
            <person name="Petrosino J."/>
            <person name="Highlander S."/>
            <person name="Gibbs R."/>
        </authorList>
    </citation>
    <scope>NUCLEOTIDE SEQUENCE [LARGE SCALE GENOMIC DNA]</scope>
    <source>
        <strain evidence="2 3">DSM 15606</strain>
    </source>
</reference>
<dbReference type="HOGENOM" id="CLU_2331388_0_0_10"/>
<organism evidence="2 3">
    <name type="scientific">Segatella salivae DSM 15606</name>
    <dbReference type="NCBI Taxonomy" id="888832"/>
    <lineage>
        <taxon>Bacteria</taxon>
        <taxon>Pseudomonadati</taxon>
        <taxon>Bacteroidota</taxon>
        <taxon>Bacteroidia</taxon>
        <taxon>Bacteroidales</taxon>
        <taxon>Prevotellaceae</taxon>
        <taxon>Segatella</taxon>
    </lineage>
</organism>
<dbReference type="Proteomes" id="UP000003874">
    <property type="component" value="Unassembled WGS sequence"/>
</dbReference>
<accession>E6MNL1</accession>
<name>E6MNL1_9BACT</name>
<dbReference type="RefSeq" id="WP_007134347.1">
    <property type="nucleotide sequence ID" value="NZ_GL629647.1"/>
</dbReference>
<dbReference type="AlphaFoldDB" id="E6MNL1"/>
<feature type="region of interest" description="Disordered" evidence="1">
    <location>
        <begin position="77"/>
        <end position="98"/>
    </location>
</feature>
<proteinExistence type="predicted"/>